<dbReference type="InterPro" id="IPR013328">
    <property type="entry name" value="6PGD_dom2"/>
</dbReference>
<dbReference type="Proteomes" id="UP000315525">
    <property type="component" value="Unassembled WGS sequence"/>
</dbReference>
<dbReference type="PRINTS" id="PR00077">
    <property type="entry name" value="GPDHDRGNASE"/>
</dbReference>
<feature type="binding site" evidence="13">
    <location>
        <position position="136"/>
    </location>
    <ligand>
        <name>sn-glycerol 3-phosphate</name>
        <dbReference type="ChEBI" id="CHEBI:57597"/>
    </ligand>
</feature>
<dbReference type="NCBIfam" id="NF000942">
    <property type="entry name" value="PRK00094.1-4"/>
    <property type="match status" value="1"/>
</dbReference>
<evidence type="ECO:0000256" key="16">
    <source>
        <dbReference type="PIRSR" id="PIRSR000114-3"/>
    </source>
</evidence>
<keyword evidence="4 13" id="KW-0560">Oxidoreductase</keyword>
<evidence type="ECO:0000256" key="7">
    <source>
        <dbReference type="ARBA" id="ARBA00023209"/>
    </source>
</evidence>
<keyword evidence="6 13" id="KW-0443">Lipid metabolism</keyword>
<protein>
    <recommendedName>
        <fullName evidence="11 13">Glycerol-3-phosphate dehydrogenase [NAD(P)+]</fullName>
        <ecNumber evidence="10 13">1.1.1.94</ecNumber>
    </recommendedName>
    <alternativeName>
        <fullName evidence="13">NAD(P)(+)-dependent glycerol-3-phosphate dehydrogenase</fullName>
    </alternativeName>
    <alternativeName>
        <fullName evidence="12 13">NAD(P)H-dependent dihydroxyacetone-phosphate reductase</fullName>
    </alternativeName>
</protein>
<dbReference type="InterPro" id="IPR008927">
    <property type="entry name" value="6-PGluconate_DH-like_C_sf"/>
</dbReference>
<comment type="caution">
    <text evidence="20">The sequence shown here is derived from an EMBL/GenBank/DDBJ whole genome shotgun (WGS) entry which is preliminary data.</text>
</comment>
<dbReference type="Pfam" id="PF01210">
    <property type="entry name" value="NAD_Gly3P_dh_N"/>
    <property type="match status" value="1"/>
</dbReference>
<feature type="binding site" evidence="13">
    <location>
        <position position="254"/>
    </location>
    <ligand>
        <name>sn-glycerol 3-phosphate</name>
        <dbReference type="ChEBI" id="CHEBI:57597"/>
    </ligand>
</feature>
<sequence>MEISILTAGNWGTVLALILSEEGHSVKLWEPIPARAERMKETRENKEFLRGYKIPRSIFVDSDIEKCLVKPEMVIFVHPSHLVRKFAQAAGKHLSSAKAVVTMMKGLDKESLSRVSEVLREELPDELREKIVAVSGPCIANEVAKGVPTSVVAAGPRSVAEIVQKILGTRRLRVYTSEDMLGVELGGALKNVVAIAAGICDGLGLGTNSKGALLTRGAAEIARLAVAMGADPLTVWGLSGMGDMITTCFSEHSRNRHVGEEIGKGKTLQTALDEMVMVAEGVNTTECVRRLSEDYSVEMPITEQIYQVLYNSKSPLDAIDALMSREQKPEFWT</sequence>
<reference evidence="20 21" key="1">
    <citation type="submission" date="2019-03" db="EMBL/GenBank/DDBJ databases">
        <title>Metabolic potential of uncultured bacteria and archaea associated with petroleum seepage in deep-sea sediments.</title>
        <authorList>
            <person name="Dong X."/>
            <person name="Hubert C."/>
        </authorList>
    </citation>
    <scope>NUCLEOTIDE SEQUENCE [LARGE SCALE GENOMIC DNA]</scope>
    <source>
        <strain evidence="20">E44_bin18</strain>
    </source>
</reference>
<keyword evidence="2 13" id="KW-0444">Lipid biosynthesis</keyword>
<feature type="binding site" evidence="13">
    <location>
        <position position="190"/>
    </location>
    <ligand>
        <name>sn-glycerol 3-phosphate</name>
        <dbReference type="ChEBI" id="CHEBI:57597"/>
    </ligand>
</feature>
<comment type="similarity">
    <text evidence="1 13 17">Belongs to the NAD-dependent glycerol-3-phosphate dehydrogenase family.</text>
</comment>
<dbReference type="InterPro" id="IPR011128">
    <property type="entry name" value="G3P_DH_NAD-dep_N"/>
</dbReference>
<feature type="binding site" evidence="13">
    <location>
        <position position="11"/>
    </location>
    <ligand>
        <name>NADPH</name>
        <dbReference type="ChEBI" id="CHEBI:57783"/>
    </ligand>
</feature>
<evidence type="ECO:0000256" key="8">
    <source>
        <dbReference type="ARBA" id="ARBA00023264"/>
    </source>
</evidence>
<organism evidence="20 21">
    <name type="scientific">candidate division TA06 bacterium</name>
    <dbReference type="NCBI Taxonomy" id="2250710"/>
    <lineage>
        <taxon>Bacteria</taxon>
        <taxon>Bacteria division TA06</taxon>
    </lineage>
</organism>
<feature type="binding site" evidence="15">
    <location>
        <begin position="254"/>
        <end position="255"/>
    </location>
    <ligand>
        <name>substrate</name>
    </ligand>
</feature>
<feature type="binding site" evidence="13">
    <location>
        <position position="140"/>
    </location>
    <ligand>
        <name>NADPH</name>
        <dbReference type="ChEBI" id="CHEBI:57783"/>
    </ligand>
</feature>
<keyword evidence="13" id="KW-0547">Nucleotide-binding</keyword>
<name>A0A523UXU4_UNCT6</name>
<evidence type="ECO:0000256" key="14">
    <source>
        <dbReference type="PIRSR" id="PIRSR000114-1"/>
    </source>
</evidence>
<keyword evidence="3 13" id="KW-0521">NADP</keyword>
<proteinExistence type="inferred from homology"/>
<keyword evidence="13" id="KW-0963">Cytoplasm</keyword>
<feature type="binding site" evidence="13">
    <location>
        <position position="280"/>
    </location>
    <ligand>
        <name>NADPH</name>
        <dbReference type="ChEBI" id="CHEBI:57783"/>
    </ligand>
</feature>
<evidence type="ECO:0000256" key="4">
    <source>
        <dbReference type="ARBA" id="ARBA00023002"/>
    </source>
</evidence>
<evidence type="ECO:0000256" key="6">
    <source>
        <dbReference type="ARBA" id="ARBA00023098"/>
    </source>
</evidence>
<dbReference type="GO" id="GO:0005975">
    <property type="term" value="P:carbohydrate metabolic process"/>
    <property type="evidence" value="ECO:0007669"/>
    <property type="project" value="InterPro"/>
</dbReference>
<dbReference type="Gene3D" id="1.10.1040.10">
    <property type="entry name" value="N-(1-d-carboxylethyl)-l-norvaline Dehydrogenase, domain 2"/>
    <property type="match status" value="1"/>
</dbReference>
<keyword evidence="8 13" id="KW-1208">Phospholipid metabolism</keyword>
<feature type="binding site" evidence="13">
    <location>
        <position position="105"/>
    </location>
    <ligand>
        <name>NADPH</name>
        <dbReference type="ChEBI" id="CHEBI:57783"/>
    </ligand>
</feature>
<comment type="pathway">
    <text evidence="13">Membrane lipid metabolism; glycerophospholipid metabolism.</text>
</comment>
<comment type="subcellular location">
    <subcellularLocation>
        <location evidence="13">Cytoplasm</location>
    </subcellularLocation>
</comment>
<evidence type="ECO:0000259" key="18">
    <source>
        <dbReference type="Pfam" id="PF01210"/>
    </source>
</evidence>
<dbReference type="PROSITE" id="PS00957">
    <property type="entry name" value="NAD_G3PDH"/>
    <property type="match status" value="1"/>
</dbReference>
<feature type="binding site" evidence="16">
    <location>
        <position position="140"/>
    </location>
    <ligand>
        <name>NAD(+)</name>
        <dbReference type="ChEBI" id="CHEBI:57540"/>
    </ligand>
</feature>
<dbReference type="SUPFAM" id="SSF48179">
    <property type="entry name" value="6-phosphogluconate dehydrogenase C-terminal domain-like"/>
    <property type="match status" value="1"/>
</dbReference>
<evidence type="ECO:0000256" key="1">
    <source>
        <dbReference type="ARBA" id="ARBA00011009"/>
    </source>
</evidence>
<feature type="domain" description="Glycerol-3-phosphate dehydrogenase NAD-dependent C-terminal" evidence="19">
    <location>
        <begin position="179"/>
        <end position="319"/>
    </location>
</feature>
<dbReference type="UniPathway" id="UPA00940"/>
<evidence type="ECO:0000256" key="12">
    <source>
        <dbReference type="ARBA" id="ARBA00080511"/>
    </source>
</evidence>
<dbReference type="GO" id="GO:0141153">
    <property type="term" value="F:glycerol-3-phosphate dehydrogenase (NADP+) activity"/>
    <property type="evidence" value="ECO:0007669"/>
    <property type="project" value="RHEA"/>
</dbReference>
<dbReference type="PIRSF" id="PIRSF000114">
    <property type="entry name" value="Glycerol-3-P_dh"/>
    <property type="match status" value="1"/>
</dbReference>
<evidence type="ECO:0000313" key="21">
    <source>
        <dbReference type="Proteomes" id="UP000315525"/>
    </source>
</evidence>
<keyword evidence="7 13" id="KW-0594">Phospholipid biosynthesis</keyword>
<dbReference type="EC" id="1.1.1.94" evidence="10 13"/>
<dbReference type="GO" id="GO:0051287">
    <property type="term" value="F:NAD binding"/>
    <property type="evidence" value="ECO:0007669"/>
    <property type="project" value="InterPro"/>
</dbReference>
<feature type="binding site" evidence="15">
    <location>
        <position position="105"/>
    </location>
    <ligand>
        <name>substrate</name>
    </ligand>
</feature>
<dbReference type="PANTHER" id="PTHR11728">
    <property type="entry name" value="GLYCEROL-3-PHOSPHATE DEHYDROGENASE"/>
    <property type="match status" value="1"/>
</dbReference>
<dbReference type="GO" id="GO:0005829">
    <property type="term" value="C:cytosol"/>
    <property type="evidence" value="ECO:0007669"/>
    <property type="project" value="TreeGrafter"/>
</dbReference>
<dbReference type="GO" id="GO:0006650">
    <property type="term" value="P:glycerophospholipid metabolic process"/>
    <property type="evidence" value="ECO:0007669"/>
    <property type="project" value="UniProtKB-UniRule"/>
</dbReference>
<feature type="binding site" evidence="13">
    <location>
        <position position="255"/>
    </location>
    <ligand>
        <name>sn-glycerol 3-phosphate</name>
        <dbReference type="ChEBI" id="CHEBI:57597"/>
    </ligand>
</feature>
<evidence type="ECO:0000256" key="10">
    <source>
        <dbReference type="ARBA" id="ARBA00066687"/>
    </source>
</evidence>
<dbReference type="EMBL" id="SOJN01000023">
    <property type="protein sequence ID" value="TET47355.1"/>
    <property type="molecule type" value="Genomic_DNA"/>
</dbReference>
<keyword evidence="5 13" id="KW-0520">NAD</keyword>
<comment type="catalytic activity">
    <reaction evidence="13">
        <text>sn-glycerol 3-phosphate + NAD(+) = dihydroxyacetone phosphate + NADH + H(+)</text>
        <dbReference type="Rhea" id="RHEA:11092"/>
        <dbReference type="ChEBI" id="CHEBI:15378"/>
        <dbReference type="ChEBI" id="CHEBI:57540"/>
        <dbReference type="ChEBI" id="CHEBI:57597"/>
        <dbReference type="ChEBI" id="CHEBI:57642"/>
        <dbReference type="ChEBI" id="CHEBI:57945"/>
        <dbReference type="EC" id="1.1.1.94"/>
    </reaction>
</comment>
<dbReference type="GO" id="GO:0008654">
    <property type="term" value="P:phospholipid biosynthetic process"/>
    <property type="evidence" value="ECO:0007669"/>
    <property type="project" value="UniProtKB-KW"/>
</dbReference>
<feature type="binding site" evidence="13">
    <location>
        <position position="105"/>
    </location>
    <ligand>
        <name>sn-glycerol 3-phosphate</name>
        <dbReference type="ChEBI" id="CHEBI:57597"/>
    </ligand>
</feature>
<evidence type="ECO:0000256" key="13">
    <source>
        <dbReference type="HAMAP-Rule" id="MF_00394"/>
    </source>
</evidence>
<dbReference type="NCBIfam" id="NF000940">
    <property type="entry name" value="PRK00094.1-2"/>
    <property type="match status" value="1"/>
</dbReference>
<evidence type="ECO:0000256" key="3">
    <source>
        <dbReference type="ARBA" id="ARBA00022857"/>
    </source>
</evidence>
<gene>
    <name evidence="13" type="primary">gpsA</name>
    <name evidence="20" type="ORF">E3J62_01865</name>
</gene>
<dbReference type="SUPFAM" id="SSF51735">
    <property type="entry name" value="NAD(P)-binding Rossmann-fold domains"/>
    <property type="match status" value="1"/>
</dbReference>
<dbReference type="PANTHER" id="PTHR11728:SF1">
    <property type="entry name" value="GLYCEROL-3-PHOSPHATE DEHYDROGENASE [NAD(+)] 2, CHLOROPLASTIC"/>
    <property type="match status" value="1"/>
</dbReference>
<dbReference type="FunFam" id="3.40.50.720:FF:000019">
    <property type="entry name" value="Glycerol-3-phosphate dehydrogenase [NAD(P)+]"/>
    <property type="match status" value="1"/>
</dbReference>
<dbReference type="GO" id="GO:0141152">
    <property type="term" value="F:glycerol-3-phosphate dehydrogenase (NAD+) activity"/>
    <property type="evidence" value="ECO:0007669"/>
    <property type="project" value="RHEA"/>
</dbReference>
<feature type="binding site" evidence="13">
    <location>
        <position position="278"/>
    </location>
    <ligand>
        <name>NADPH</name>
        <dbReference type="ChEBI" id="CHEBI:57783"/>
    </ligand>
</feature>
<feature type="binding site" evidence="13">
    <location>
        <position position="253"/>
    </location>
    <ligand>
        <name>sn-glycerol 3-phosphate</name>
        <dbReference type="ChEBI" id="CHEBI:57597"/>
    </ligand>
</feature>
<dbReference type="GO" id="GO:0046167">
    <property type="term" value="P:glycerol-3-phosphate biosynthetic process"/>
    <property type="evidence" value="ECO:0007669"/>
    <property type="project" value="UniProtKB-UniRule"/>
</dbReference>
<evidence type="ECO:0000259" key="19">
    <source>
        <dbReference type="Pfam" id="PF07479"/>
    </source>
</evidence>
<evidence type="ECO:0000256" key="11">
    <source>
        <dbReference type="ARBA" id="ARBA00069372"/>
    </source>
</evidence>
<dbReference type="Gene3D" id="3.40.50.720">
    <property type="entry name" value="NAD(P)-binding Rossmann-like Domain"/>
    <property type="match status" value="1"/>
</dbReference>
<comment type="catalytic activity">
    <reaction evidence="9">
        <text>sn-glycerol 3-phosphate + NADP(+) = dihydroxyacetone phosphate + NADPH + H(+)</text>
        <dbReference type="Rhea" id="RHEA:11096"/>
        <dbReference type="ChEBI" id="CHEBI:15378"/>
        <dbReference type="ChEBI" id="CHEBI:57597"/>
        <dbReference type="ChEBI" id="CHEBI:57642"/>
        <dbReference type="ChEBI" id="CHEBI:57783"/>
        <dbReference type="ChEBI" id="CHEBI:58349"/>
        <dbReference type="EC" id="1.1.1.94"/>
    </reaction>
    <physiologicalReaction direction="right-to-left" evidence="9">
        <dbReference type="Rhea" id="RHEA:11098"/>
    </physiologicalReaction>
</comment>
<evidence type="ECO:0000256" key="15">
    <source>
        <dbReference type="PIRSR" id="PIRSR000114-2"/>
    </source>
</evidence>
<dbReference type="InterPro" id="IPR006168">
    <property type="entry name" value="G3P_DH_NAD-dep"/>
</dbReference>
<feature type="binding site" evidence="16">
    <location>
        <position position="254"/>
    </location>
    <ligand>
        <name>NAD(+)</name>
        <dbReference type="ChEBI" id="CHEBI:57540"/>
    </ligand>
</feature>
<dbReference type="GO" id="GO:0046168">
    <property type="term" value="P:glycerol-3-phosphate catabolic process"/>
    <property type="evidence" value="ECO:0007669"/>
    <property type="project" value="InterPro"/>
</dbReference>
<feature type="binding site" evidence="13">
    <location>
        <position position="243"/>
    </location>
    <ligand>
        <name>sn-glycerol 3-phosphate</name>
        <dbReference type="ChEBI" id="CHEBI:57597"/>
    </ligand>
</feature>
<evidence type="ECO:0000313" key="20">
    <source>
        <dbReference type="EMBL" id="TET47355.1"/>
    </source>
</evidence>
<evidence type="ECO:0000256" key="5">
    <source>
        <dbReference type="ARBA" id="ARBA00023027"/>
    </source>
</evidence>
<comment type="function">
    <text evidence="13">Catalyzes the reduction of the glycolytic intermediate dihydroxyacetone phosphate (DHAP) to sn-glycerol 3-phosphate (G3P), the key precursor for phospholipid synthesis.</text>
</comment>
<feature type="domain" description="Glycerol-3-phosphate dehydrogenase NAD-dependent N-terminal" evidence="18">
    <location>
        <begin position="2"/>
        <end position="155"/>
    </location>
</feature>
<evidence type="ECO:0000256" key="2">
    <source>
        <dbReference type="ARBA" id="ARBA00022516"/>
    </source>
</evidence>
<evidence type="ECO:0000256" key="9">
    <source>
        <dbReference type="ARBA" id="ARBA00052716"/>
    </source>
</evidence>
<dbReference type="AlphaFoldDB" id="A0A523UXU4"/>
<feature type="active site" description="Proton acceptor" evidence="13 14">
    <location>
        <position position="190"/>
    </location>
</feature>
<dbReference type="InterPro" id="IPR006109">
    <property type="entry name" value="G3P_DH_NAD-dep_C"/>
</dbReference>
<dbReference type="HAMAP" id="MF_00394">
    <property type="entry name" value="NAD_Glyc3P_dehydrog"/>
    <property type="match status" value="1"/>
</dbReference>
<comment type="caution">
    <text evidence="13">Lacks conserved residue(s) required for the propagation of feature annotation.</text>
</comment>
<dbReference type="InterPro" id="IPR036291">
    <property type="entry name" value="NAD(P)-bd_dom_sf"/>
</dbReference>
<evidence type="ECO:0000256" key="17">
    <source>
        <dbReference type="RuleBase" id="RU000437"/>
    </source>
</evidence>
<feature type="binding site" evidence="13">
    <location>
        <position position="254"/>
    </location>
    <ligand>
        <name>NADPH</name>
        <dbReference type="ChEBI" id="CHEBI:57783"/>
    </ligand>
</feature>
<accession>A0A523UXU4</accession>
<dbReference type="FunFam" id="1.10.1040.10:FF:000001">
    <property type="entry name" value="Glycerol-3-phosphate dehydrogenase [NAD(P)+]"/>
    <property type="match status" value="1"/>
</dbReference>
<dbReference type="Pfam" id="PF07479">
    <property type="entry name" value="NAD_Gly3P_dh_C"/>
    <property type="match status" value="1"/>
</dbReference>